<dbReference type="RefSeq" id="WP_378057435.1">
    <property type="nucleotide sequence ID" value="NZ_JBHSIS010000007.1"/>
</dbReference>
<keyword evidence="3" id="KW-1185">Reference proteome</keyword>
<gene>
    <name evidence="2" type="ORF">ACFPCV_18410</name>
</gene>
<name>A0ABV9S6V5_9PSEU</name>
<feature type="transmembrane region" description="Helical" evidence="1">
    <location>
        <begin position="255"/>
        <end position="274"/>
    </location>
</feature>
<evidence type="ECO:0000313" key="3">
    <source>
        <dbReference type="Proteomes" id="UP001595859"/>
    </source>
</evidence>
<reference evidence="3" key="1">
    <citation type="journal article" date="2019" name="Int. J. Syst. Evol. Microbiol.">
        <title>The Global Catalogue of Microorganisms (GCM) 10K type strain sequencing project: providing services to taxonomists for standard genome sequencing and annotation.</title>
        <authorList>
            <consortium name="The Broad Institute Genomics Platform"/>
            <consortium name="The Broad Institute Genome Sequencing Center for Infectious Disease"/>
            <person name="Wu L."/>
            <person name="Ma J."/>
        </authorList>
    </citation>
    <scope>NUCLEOTIDE SEQUENCE [LARGE SCALE GENOMIC DNA]</scope>
    <source>
        <strain evidence="3">ZS-22-S1</strain>
    </source>
</reference>
<sequence length="324" mass="35126">MGTVSGLVRSAFGWHRPLMWFATFAAAVTVIAAIGLVVDDRMLVGAPIWAKPCKFAFSFGLYAATWAWMHSLQRRHVRLGWHLGTFAAVACALEVAVVFLQTIRGHRSHFNVATPFDTAMWTVMASSIAVLWVVNLVGTILLMREKHVDRPALLALRLGALITIAGMTVAFLMTWGTEEQRANRPMKIIGSHSVGVHDGGPSMPVTGWSTTGGDLRVPHFIGVHGLQLMPLFVVALGFLAAGAPRLRDELVRVRLVWTFGGLCTGLLALTAWQALRRQPLTSPDLLTIGVFGVLVAGTMVAATWALRARKSVPVRPSVPEEALV</sequence>
<keyword evidence="1" id="KW-0812">Transmembrane</keyword>
<feature type="transmembrane region" description="Helical" evidence="1">
    <location>
        <begin position="120"/>
        <end position="142"/>
    </location>
</feature>
<feature type="transmembrane region" description="Helical" evidence="1">
    <location>
        <begin position="221"/>
        <end position="243"/>
    </location>
</feature>
<feature type="transmembrane region" description="Helical" evidence="1">
    <location>
        <begin position="18"/>
        <end position="37"/>
    </location>
</feature>
<feature type="transmembrane region" description="Helical" evidence="1">
    <location>
        <begin position="286"/>
        <end position="306"/>
    </location>
</feature>
<feature type="transmembrane region" description="Helical" evidence="1">
    <location>
        <begin position="49"/>
        <end position="69"/>
    </location>
</feature>
<accession>A0ABV9S6V5</accession>
<feature type="transmembrane region" description="Helical" evidence="1">
    <location>
        <begin position="154"/>
        <end position="176"/>
    </location>
</feature>
<feature type="transmembrane region" description="Helical" evidence="1">
    <location>
        <begin position="81"/>
        <end position="100"/>
    </location>
</feature>
<dbReference type="Proteomes" id="UP001595859">
    <property type="component" value="Unassembled WGS sequence"/>
</dbReference>
<organism evidence="2 3">
    <name type="scientific">Actinophytocola glycyrrhizae</name>
    <dbReference type="NCBI Taxonomy" id="2044873"/>
    <lineage>
        <taxon>Bacteria</taxon>
        <taxon>Bacillati</taxon>
        <taxon>Actinomycetota</taxon>
        <taxon>Actinomycetes</taxon>
        <taxon>Pseudonocardiales</taxon>
        <taxon>Pseudonocardiaceae</taxon>
    </lineage>
</organism>
<proteinExistence type="predicted"/>
<evidence type="ECO:0000313" key="2">
    <source>
        <dbReference type="EMBL" id="MFC4855489.1"/>
    </source>
</evidence>
<keyword evidence="1" id="KW-1133">Transmembrane helix</keyword>
<evidence type="ECO:0000256" key="1">
    <source>
        <dbReference type="SAM" id="Phobius"/>
    </source>
</evidence>
<protein>
    <submittedName>
        <fullName evidence="2">Uncharacterized protein</fullName>
    </submittedName>
</protein>
<keyword evidence="1" id="KW-0472">Membrane</keyword>
<dbReference type="EMBL" id="JBHSIS010000007">
    <property type="protein sequence ID" value="MFC4855489.1"/>
    <property type="molecule type" value="Genomic_DNA"/>
</dbReference>
<comment type="caution">
    <text evidence="2">The sequence shown here is derived from an EMBL/GenBank/DDBJ whole genome shotgun (WGS) entry which is preliminary data.</text>
</comment>